<dbReference type="Pfam" id="PF13564">
    <property type="entry name" value="DoxX_2"/>
    <property type="match status" value="1"/>
</dbReference>
<dbReference type="GO" id="GO:0016020">
    <property type="term" value="C:membrane"/>
    <property type="evidence" value="ECO:0007669"/>
    <property type="project" value="UniProtKB-SubCell"/>
</dbReference>
<name>A0A4S4C704_9BACI</name>
<dbReference type="AlphaFoldDB" id="A0A4S4C704"/>
<comment type="caution">
    <text evidence="5">The sequence shown here is derived from an EMBL/GenBank/DDBJ whole genome shotgun (WGS) entry which is preliminary data.</text>
</comment>
<gene>
    <name evidence="5" type="ORF">E6W99_06495</name>
</gene>
<dbReference type="Proteomes" id="UP000310334">
    <property type="component" value="Unassembled WGS sequence"/>
</dbReference>
<dbReference type="OrthoDB" id="2929366at2"/>
<keyword evidence="4" id="KW-0472">Membrane</keyword>
<evidence type="ECO:0000256" key="3">
    <source>
        <dbReference type="ARBA" id="ARBA00022989"/>
    </source>
</evidence>
<comment type="subcellular location">
    <subcellularLocation>
        <location evidence="1">Membrane</location>
        <topology evidence="1">Multi-pass membrane protein</topology>
    </subcellularLocation>
</comment>
<evidence type="ECO:0000256" key="4">
    <source>
        <dbReference type="ARBA" id="ARBA00023136"/>
    </source>
</evidence>
<dbReference type="EMBL" id="SSNT01000004">
    <property type="protein sequence ID" value="THF81546.1"/>
    <property type="molecule type" value="Genomic_DNA"/>
</dbReference>
<keyword evidence="6" id="KW-1185">Reference proteome</keyword>
<evidence type="ECO:0000313" key="5">
    <source>
        <dbReference type="EMBL" id="THF81546.1"/>
    </source>
</evidence>
<dbReference type="RefSeq" id="WP_136352381.1">
    <property type="nucleotide sequence ID" value="NZ_CP046266.1"/>
</dbReference>
<keyword evidence="2" id="KW-0812">Transmembrane</keyword>
<evidence type="ECO:0000256" key="1">
    <source>
        <dbReference type="ARBA" id="ARBA00004141"/>
    </source>
</evidence>
<keyword evidence="3" id="KW-1133">Transmembrane helix</keyword>
<accession>A0A4S4C704</accession>
<reference evidence="5 6" key="1">
    <citation type="submission" date="2019-04" db="EMBL/GenBank/DDBJ databases">
        <title>Bacillus sediminilitoris sp. nov., isolated from a tidal flat sediment on the East China Sea.</title>
        <authorList>
            <person name="Wei Y."/>
            <person name="Mao H."/>
            <person name="Fang J."/>
        </authorList>
    </citation>
    <scope>NUCLEOTIDE SEQUENCE [LARGE SCALE GENOMIC DNA]</scope>
    <source>
        <strain evidence="5 6">DSL-17</strain>
    </source>
</reference>
<proteinExistence type="predicted"/>
<organism evidence="5 6">
    <name type="scientific">Metabacillus sediminilitoris</name>
    <dbReference type="NCBI Taxonomy" id="2567941"/>
    <lineage>
        <taxon>Bacteria</taxon>
        <taxon>Bacillati</taxon>
        <taxon>Bacillota</taxon>
        <taxon>Bacilli</taxon>
        <taxon>Bacillales</taxon>
        <taxon>Bacillaceae</taxon>
        <taxon>Metabacillus</taxon>
    </lineage>
</organism>
<dbReference type="InterPro" id="IPR032808">
    <property type="entry name" value="DoxX"/>
</dbReference>
<sequence>MITVVMQVILAVFILVGGFIKLLRIPFQVEHWQHYQYPLWFMSVIGFIELIGAIGMIGGLWNRNLAVGSGVLFVLLMMGAIHAHIFRAHQSIVMIIPSMICLILSIIVIIKNLTFA</sequence>
<evidence type="ECO:0000256" key="2">
    <source>
        <dbReference type="ARBA" id="ARBA00022692"/>
    </source>
</evidence>
<protein>
    <submittedName>
        <fullName evidence="5">DoxX family protein</fullName>
    </submittedName>
</protein>
<evidence type="ECO:0000313" key="6">
    <source>
        <dbReference type="Proteomes" id="UP000310334"/>
    </source>
</evidence>